<reference evidence="1" key="1">
    <citation type="submission" date="2022-03" db="EMBL/GenBank/DDBJ databases">
        <authorList>
            <person name="Lindestad O."/>
        </authorList>
    </citation>
    <scope>NUCLEOTIDE SEQUENCE</scope>
</reference>
<organism evidence="1 2">
    <name type="scientific">Pararge aegeria aegeria</name>
    <dbReference type="NCBI Taxonomy" id="348720"/>
    <lineage>
        <taxon>Eukaryota</taxon>
        <taxon>Metazoa</taxon>
        <taxon>Ecdysozoa</taxon>
        <taxon>Arthropoda</taxon>
        <taxon>Hexapoda</taxon>
        <taxon>Insecta</taxon>
        <taxon>Pterygota</taxon>
        <taxon>Neoptera</taxon>
        <taxon>Endopterygota</taxon>
        <taxon>Lepidoptera</taxon>
        <taxon>Glossata</taxon>
        <taxon>Ditrysia</taxon>
        <taxon>Papilionoidea</taxon>
        <taxon>Nymphalidae</taxon>
        <taxon>Satyrinae</taxon>
        <taxon>Satyrini</taxon>
        <taxon>Parargina</taxon>
        <taxon>Pararge</taxon>
    </lineage>
</organism>
<sequence length="95" mass="10908">MSSRNRLGVPYYLTSTILPNRLARYHLRLHHFLSPGKVEGKRPRGRSPRRWSDQVKSLTGFPITEAIKKAEDRTGWKAVVKIATNELESGHDLQQ</sequence>
<protein>
    <submittedName>
        <fullName evidence="1">Jg931 protein</fullName>
    </submittedName>
</protein>
<dbReference type="AlphaFoldDB" id="A0A8S4R976"/>
<name>A0A8S4R976_9NEOP</name>
<keyword evidence="2" id="KW-1185">Reference proteome</keyword>
<proteinExistence type="predicted"/>
<evidence type="ECO:0000313" key="1">
    <source>
        <dbReference type="EMBL" id="CAH2233444.1"/>
    </source>
</evidence>
<gene>
    <name evidence="1" type="primary">jg931</name>
    <name evidence="1" type="ORF">PAEG_LOCUS11415</name>
</gene>
<evidence type="ECO:0000313" key="2">
    <source>
        <dbReference type="Proteomes" id="UP000838756"/>
    </source>
</evidence>
<accession>A0A8S4R976</accession>
<comment type="caution">
    <text evidence="1">The sequence shown here is derived from an EMBL/GenBank/DDBJ whole genome shotgun (WGS) entry which is preliminary data.</text>
</comment>
<dbReference type="OrthoDB" id="6922924at2759"/>
<dbReference type="EMBL" id="CAKXAJ010024965">
    <property type="protein sequence ID" value="CAH2233444.1"/>
    <property type="molecule type" value="Genomic_DNA"/>
</dbReference>
<dbReference type="Proteomes" id="UP000838756">
    <property type="component" value="Unassembled WGS sequence"/>
</dbReference>